<evidence type="ECO:0000256" key="1">
    <source>
        <dbReference type="ARBA" id="ARBA00005755"/>
    </source>
</evidence>
<keyword evidence="8" id="KW-1194">Viral DNA replication</keyword>
<dbReference type="InterPro" id="IPR013617">
    <property type="entry name" value="DNA-dir_DNA_pol_B_vir_insert"/>
</dbReference>
<evidence type="ECO:0000256" key="7">
    <source>
        <dbReference type="ARBA" id="ARBA00022932"/>
    </source>
</evidence>
<reference evidence="16" key="2">
    <citation type="submission" date="2024-02" db="EMBL/GenBank/DDBJ databases">
        <authorList>
            <person name="Hu B."/>
        </authorList>
    </citation>
    <scope>NUCLEOTIDE SEQUENCE</scope>
    <source>
        <strain evidence="16">1A/Uganda/UGR70/2019</strain>
    </source>
</reference>
<dbReference type="InterPro" id="IPR017964">
    <property type="entry name" value="DNA-dir_DNA_pol_B_CS"/>
</dbReference>
<dbReference type="SMART" id="SM00486">
    <property type="entry name" value="POLBc"/>
    <property type="match status" value="1"/>
</dbReference>
<name>A0AAU7E0I6_9POXV</name>
<dbReference type="Gene3D" id="3.30.420.10">
    <property type="entry name" value="Ribonuclease H-like superfamily/Ribonuclease H"/>
    <property type="match status" value="1"/>
</dbReference>
<keyword evidence="6 11" id="KW-0235">DNA replication</keyword>
<dbReference type="InterPro" id="IPR013660">
    <property type="entry name" value="DNApol_B_exo_N"/>
</dbReference>
<evidence type="ECO:0000256" key="2">
    <source>
        <dbReference type="ARBA" id="ARBA00012417"/>
    </source>
</evidence>
<dbReference type="GO" id="GO:0003677">
    <property type="term" value="F:DNA binding"/>
    <property type="evidence" value="ECO:0007669"/>
    <property type="project" value="UniProtKB-KW"/>
</dbReference>
<dbReference type="InterPro" id="IPR023211">
    <property type="entry name" value="DNA_pol_palm_dom_sf"/>
</dbReference>
<feature type="domain" description="DNA-directed DNA polymerase family B viral insert" evidence="14">
    <location>
        <begin position="347"/>
        <end position="476"/>
    </location>
</feature>
<evidence type="ECO:0000256" key="3">
    <source>
        <dbReference type="ARBA" id="ARBA00015749"/>
    </source>
</evidence>
<dbReference type="SUPFAM" id="SSF56672">
    <property type="entry name" value="DNA/RNA polymerases"/>
    <property type="match status" value="1"/>
</dbReference>
<keyword evidence="5 11" id="KW-0548">Nucleotidyltransferase</keyword>
<evidence type="ECO:0000313" key="16">
    <source>
        <dbReference type="EMBL" id="XBH23787.1"/>
    </source>
</evidence>
<keyword evidence="4 11" id="KW-0808">Transferase</keyword>
<dbReference type="Pfam" id="PF08452">
    <property type="entry name" value="DNAP_B_exo_N"/>
    <property type="match status" value="1"/>
</dbReference>
<dbReference type="EC" id="2.7.7.7" evidence="2 11"/>
<evidence type="ECO:0000256" key="11">
    <source>
        <dbReference type="RuleBase" id="RU000442"/>
    </source>
</evidence>
<evidence type="ECO:0000259" key="15">
    <source>
        <dbReference type="Pfam" id="PF08452"/>
    </source>
</evidence>
<dbReference type="SUPFAM" id="SSF53098">
    <property type="entry name" value="Ribonuclease H-like"/>
    <property type="match status" value="1"/>
</dbReference>
<dbReference type="PANTHER" id="PTHR10322">
    <property type="entry name" value="DNA POLYMERASE CATALYTIC SUBUNIT"/>
    <property type="match status" value="1"/>
</dbReference>
<dbReference type="Gene3D" id="3.90.1600.10">
    <property type="entry name" value="Palm domain of DNA polymerase"/>
    <property type="match status" value="1"/>
</dbReference>
<dbReference type="PRINTS" id="PR00106">
    <property type="entry name" value="DNAPOLB"/>
</dbReference>
<dbReference type="GO" id="GO:0006260">
    <property type="term" value="P:DNA replication"/>
    <property type="evidence" value="ECO:0007669"/>
    <property type="project" value="UniProtKB-KW"/>
</dbReference>
<dbReference type="GO" id="GO:0003887">
    <property type="term" value="F:DNA-directed DNA polymerase activity"/>
    <property type="evidence" value="ECO:0007669"/>
    <property type="project" value="UniProtKB-KW"/>
</dbReference>
<dbReference type="Pfam" id="PF08408">
    <property type="entry name" value="DNA_pol_B_3"/>
    <property type="match status" value="1"/>
</dbReference>
<feature type="domain" description="DNA polymerase B exonuclease N-terminal" evidence="15">
    <location>
        <begin position="1"/>
        <end position="22"/>
    </location>
</feature>
<feature type="domain" description="DNA-directed DNA polymerase family B exonuclease" evidence="13">
    <location>
        <begin position="110"/>
        <end position="346"/>
    </location>
</feature>
<evidence type="ECO:0000256" key="6">
    <source>
        <dbReference type="ARBA" id="ARBA00022705"/>
    </source>
</evidence>
<reference evidence="16" key="1">
    <citation type="journal article" date="2024" name="Microbiome">
        <title>Substantial viral diversity in bats and rodents from East Africa: insights into evolution, recombination, and cocirculation.</title>
        <authorList>
            <person name="Wang D."/>
            <person name="Yang X."/>
            <person name="Ren Z."/>
            <person name="Hu B."/>
            <person name="Zhao H."/>
            <person name="Yang K."/>
            <person name="Shi P."/>
            <person name="Zhang Z."/>
            <person name="Feng Q."/>
            <person name="Nawenja C.V."/>
            <person name="Obanda V."/>
            <person name="Robert K."/>
            <person name="Nalikka B."/>
            <person name="Waruhiu C.N."/>
            <person name="Ochola G.O."/>
            <person name="Onyuok S.O."/>
            <person name="Ochieng H."/>
            <person name="Li B."/>
            <person name="Zhu Y."/>
            <person name="Si H."/>
            <person name="Yin J."/>
            <person name="Kristiansen K."/>
            <person name="Jin X."/>
            <person name="Xu X."/>
            <person name="Xiao M."/>
            <person name="Agwanda B."/>
            <person name="Ommeh S."/>
            <person name="Li J."/>
            <person name="Shi Z.L."/>
        </authorList>
    </citation>
    <scope>NUCLEOTIDE SEQUENCE</scope>
    <source>
        <strain evidence="16">1A/Uganda/UGR70/2019</strain>
    </source>
</reference>
<evidence type="ECO:0000259" key="13">
    <source>
        <dbReference type="Pfam" id="PF03104"/>
    </source>
</evidence>
<sequence>MDLRCVNWFEGRGEERVLFLKARARDGETVFVRFPYNYYYVVTQDALAAMFPRPPRAHALGEFEVAAVDEVLARSYHVRPRPRTRARLWLLEERTRRDGAPSAYLSEHMHVTWFFITNDIAPDGCYRVQLDKLLPLTPQCYHCDSPREFFATRVPLFEITRTYLFFDIECCFDKKFPSVFCDPVSHISCCYVDKAGAEVHFSLVNSDLLSEDQLRGHASLRSADEFAPRDGAITFCPERVLLQLARRMLESPFDYVVTFNGNNFDIRYLAGRLELLAGEYVLFRRPDHAETVKLCIYERHLASHRGAGGMSNTSFHINNNNGSIFFDLYTYMQKTERLDSYKLDSISKNAFYCTARVAGAAGAGECWLEGSPSTDSGDRVRAFSEVLATGNYVTLDSMQVCAILEKEVTESGFRARVRVPGDVPAEGAQCEVAFGKDDVDLRDMYKHYSAAAALEMERYCMHDACLCKYLWRHYRIPSKIDAAAATYLLPQCLSLEYKASTLIKGPLLKIMLQEQIVFTREGAQRRFPYSGGTVFAPKQKILTDNVMVFDYNSLYPSVCLFANLSPETLVCVVGNQNKLDAEVNASELLARFPPPDFIVVVCEPRSPDLFNEIAVYDRRRRGVIPKLLNMFMERRKHYKGLLRSADNAVERALYDSMQYVYKIVANSVYGLMGFYNSSLYSYASAKCCTTIGRRMIAYLDETLNGASLQSGVLRFATEPRHPLFATQAPKSACVDVSEALGRELALQFRSVYGDTDSVFIAANTRDVETTMRVARKMESLINEYLLFENFRVEFEAVYCNLILQSKKKYTTLKYDAGRGADAPPVRINKGTSETRRDVSRMHKVMIHRYKTRILELMAEGMPSARIGVEVLRSLETDLLAEFSVRQAPLEMFLLSRTHHRNYKAADNPNVALVNAYNRDNAEPIEVGERYFYAYFCDAALPWQTRLTNIKTHEQIVDACFVLTDRQRIFYEVYFKRIATEVVNLLDNRALATRFFTQLFGVRPAFTT</sequence>
<evidence type="ECO:0000256" key="5">
    <source>
        <dbReference type="ARBA" id="ARBA00022695"/>
    </source>
</evidence>
<dbReference type="InterPro" id="IPR043502">
    <property type="entry name" value="DNA/RNA_pol_sf"/>
</dbReference>
<dbReference type="InterPro" id="IPR036397">
    <property type="entry name" value="RNaseH_sf"/>
</dbReference>
<accession>A0AAU7E0I6</accession>
<evidence type="ECO:0000256" key="9">
    <source>
        <dbReference type="ARBA" id="ARBA00023125"/>
    </source>
</evidence>
<comment type="catalytic activity">
    <reaction evidence="10 11">
        <text>DNA(n) + a 2'-deoxyribonucleoside 5'-triphosphate = DNA(n+1) + diphosphate</text>
        <dbReference type="Rhea" id="RHEA:22508"/>
        <dbReference type="Rhea" id="RHEA-COMP:17339"/>
        <dbReference type="Rhea" id="RHEA-COMP:17340"/>
        <dbReference type="ChEBI" id="CHEBI:33019"/>
        <dbReference type="ChEBI" id="CHEBI:61560"/>
        <dbReference type="ChEBI" id="CHEBI:173112"/>
        <dbReference type="EC" id="2.7.7.7"/>
    </reaction>
</comment>
<keyword evidence="7 11" id="KW-0239">DNA-directed DNA polymerase</keyword>
<dbReference type="InterPro" id="IPR006133">
    <property type="entry name" value="DNA-dir_DNA_pol_B_exonuc"/>
</dbReference>
<organism evidence="16">
    <name type="scientific">Rousettus bat poxvirus</name>
    <dbReference type="NCBI Taxonomy" id="3141933"/>
    <lineage>
        <taxon>Viruses</taxon>
        <taxon>Varidnaviria</taxon>
        <taxon>Bamfordvirae</taxon>
        <taxon>Nucleocytoviricota</taxon>
        <taxon>Pokkesviricetes</taxon>
        <taxon>Chitovirales</taxon>
        <taxon>Poxviridae</taxon>
    </lineage>
</organism>
<keyword evidence="9 11" id="KW-0238">DNA-binding</keyword>
<dbReference type="GO" id="GO:0039693">
    <property type="term" value="P:viral DNA genome replication"/>
    <property type="evidence" value="ECO:0007669"/>
    <property type="project" value="UniProtKB-KW"/>
</dbReference>
<evidence type="ECO:0000256" key="4">
    <source>
        <dbReference type="ARBA" id="ARBA00022679"/>
    </source>
</evidence>
<dbReference type="InterPro" id="IPR006172">
    <property type="entry name" value="DNA-dir_DNA_pol_B"/>
</dbReference>
<dbReference type="Gene3D" id="1.10.287.690">
    <property type="entry name" value="Helix hairpin bin"/>
    <property type="match status" value="1"/>
</dbReference>
<evidence type="ECO:0000259" key="12">
    <source>
        <dbReference type="Pfam" id="PF00136"/>
    </source>
</evidence>
<dbReference type="GO" id="GO:0000166">
    <property type="term" value="F:nucleotide binding"/>
    <property type="evidence" value="ECO:0007669"/>
    <property type="project" value="InterPro"/>
</dbReference>
<evidence type="ECO:0000256" key="8">
    <source>
        <dbReference type="ARBA" id="ARBA00023109"/>
    </source>
</evidence>
<dbReference type="Pfam" id="PF00136">
    <property type="entry name" value="DNA_pol_B"/>
    <property type="match status" value="1"/>
</dbReference>
<dbReference type="EMBL" id="PP711852">
    <property type="protein sequence ID" value="XBH23787.1"/>
    <property type="molecule type" value="Genomic_DNA"/>
</dbReference>
<evidence type="ECO:0000259" key="14">
    <source>
        <dbReference type="Pfam" id="PF08408"/>
    </source>
</evidence>
<dbReference type="InterPro" id="IPR050240">
    <property type="entry name" value="DNA_pol_type-B"/>
</dbReference>
<dbReference type="InterPro" id="IPR012337">
    <property type="entry name" value="RNaseH-like_sf"/>
</dbReference>
<dbReference type="Pfam" id="PF03104">
    <property type="entry name" value="DNA_pol_B_exo1"/>
    <property type="match status" value="1"/>
</dbReference>
<dbReference type="PROSITE" id="PS00116">
    <property type="entry name" value="DNA_POLYMERASE_B"/>
    <property type="match status" value="1"/>
</dbReference>
<proteinExistence type="inferred from homology"/>
<evidence type="ECO:0000256" key="10">
    <source>
        <dbReference type="ARBA" id="ARBA00049244"/>
    </source>
</evidence>
<protein>
    <recommendedName>
        <fullName evidence="3 11">DNA polymerase</fullName>
        <ecNumber evidence="2 11">2.7.7.7</ecNumber>
    </recommendedName>
</protein>
<dbReference type="InterPro" id="IPR006134">
    <property type="entry name" value="DNA-dir_DNA_pol_B_multi_dom"/>
</dbReference>
<dbReference type="PANTHER" id="PTHR10322:SF23">
    <property type="entry name" value="DNA POLYMERASE DELTA CATALYTIC SUBUNIT"/>
    <property type="match status" value="1"/>
</dbReference>
<comment type="similarity">
    <text evidence="1 11">Belongs to the DNA polymerase type-B family.</text>
</comment>
<feature type="domain" description="DNA-directed DNA polymerase family B multifunctional" evidence="12">
    <location>
        <begin position="490"/>
        <end position="987"/>
    </location>
</feature>